<dbReference type="PROSITE" id="PS50893">
    <property type="entry name" value="ABC_TRANSPORTER_2"/>
    <property type="match status" value="1"/>
</dbReference>
<evidence type="ECO:0000259" key="5">
    <source>
        <dbReference type="PROSITE" id="PS50893"/>
    </source>
</evidence>
<evidence type="ECO:0000256" key="2">
    <source>
        <dbReference type="ARBA" id="ARBA00022840"/>
    </source>
</evidence>
<dbReference type="InterPro" id="IPR003593">
    <property type="entry name" value="AAA+_ATPase"/>
</dbReference>
<feature type="transmembrane region" description="Helical" evidence="4">
    <location>
        <begin position="108"/>
        <end position="136"/>
    </location>
</feature>
<sequence>MASRVVRCCLQAPRTAWGAWSSCTYRKSNEDKLVPDEEVPHMASSLASVQYEGVDGLRRAIRVAILGGNLMVTMSKWLAAVLLRKLFVMVEDTFGSGESLLGNVTSPFWKAIFLVNFGFFDTLALAIAVAVPMGIFGVLRSALPIRLAGTMARARRALLVDISLNSMTIAESNYSASFLLEQIYMLSEYEAETKYVRIGEAQRIKVVAIFCIIVFWQGSLLSAVMTGVIVLLELVLRTRVIAPHLEDKSELTRRVHDLILDILRGADIVAMHNAESKEMQALASVEAPGIKIDRDTSRAILGVTGFTLFLLTVTMPVLLAFSWALFDNIEDAREAANMLFALTAMLIILDEGHKSLNRLSMSSKAEAAYRQSLAIVEPLLAAGQAALAAERAERVMTGNADKTADAWPPPELPDVAVGPGALSFSHVTVQYPSASAPAVHDVTFTIPRGTSMAIVAESGGGKSTLFRAASALIHHEGEISFGDVVLDDDTKQALRARMGFVSQDSKLFARSIRDNVWYGHAAEGIAEADDAKIWSVLTGLGLASWVESLRDGLDTVLTSEQMVSGGQAQRLQIARLLCRDNVQYVLLDECMSALDPVMRTAVTRALKQFLRGKTALIITHSHDTISDLCDTVLDLGKLQADQEGAITTTRAYLAGINGMSRIAAFFSSITGDRGSTRR</sequence>
<keyword evidence="7" id="KW-1185">Reference proteome</keyword>
<evidence type="ECO:0000256" key="3">
    <source>
        <dbReference type="ARBA" id="ARBA00024363"/>
    </source>
</evidence>
<dbReference type="Gene3D" id="3.40.50.300">
    <property type="entry name" value="P-loop containing nucleotide triphosphate hydrolases"/>
    <property type="match status" value="1"/>
</dbReference>
<dbReference type="GO" id="GO:0005524">
    <property type="term" value="F:ATP binding"/>
    <property type="evidence" value="ECO:0007669"/>
    <property type="project" value="UniProtKB-KW"/>
</dbReference>
<dbReference type="Proteomes" id="UP000241890">
    <property type="component" value="Unassembled WGS sequence"/>
</dbReference>
<dbReference type="EMBL" id="BEYU01000156">
    <property type="protein sequence ID" value="GBG33464.1"/>
    <property type="molecule type" value="Genomic_DNA"/>
</dbReference>
<feature type="domain" description="ABC transporter" evidence="5">
    <location>
        <begin position="422"/>
        <end position="662"/>
    </location>
</feature>
<feature type="transmembrane region" description="Helical" evidence="4">
    <location>
        <begin position="332"/>
        <end position="349"/>
    </location>
</feature>
<dbReference type="Pfam" id="PF00005">
    <property type="entry name" value="ABC_tran"/>
    <property type="match status" value="1"/>
</dbReference>
<dbReference type="GO" id="GO:0034040">
    <property type="term" value="F:ATPase-coupled lipid transmembrane transporter activity"/>
    <property type="evidence" value="ECO:0007669"/>
    <property type="project" value="TreeGrafter"/>
</dbReference>
<keyword evidence="4" id="KW-1133">Transmembrane helix</keyword>
<name>A0A2R5GZJ6_9STRA</name>
<proteinExistence type="inferred from homology"/>
<dbReference type="InParanoid" id="A0A2R5GZJ6"/>
<comment type="caution">
    <text evidence="6">The sequence shown here is derived from an EMBL/GenBank/DDBJ whole genome shotgun (WGS) entry which is preliminary data.</text>
</comment>
<protein>
    <submittedName>
        <fullName evidence="6">ABC transporter, putative</fullName>
    </submittedName>
</protein>
<reference evidence="6 7" key="1">
    <citation type="submission" date="2017-12" db="EMBL/GenBank/DDBJ databases">
        <title>Sequencing, de novo assembly and annotation of complete genome of a new Thraustochytrid species, strain FCC1311.</title>
        <authorList>
            <person name="Sedici K."/>
            <person name="Godart F."/>
            <person name="Aiese Cigliano R."/>
            <person name="Sanseverino W."/>
            <person name="Barakat M."/>
            <person name="Ortet P."/>
            <person name="Marechal E."/>
            <person name="Cagnac O."/>
            <person name="Amato A."/>
        </authorList>
    </citation>
    <scope>NUCLEOTIDE SEQUENCE [LARGE SCALE GENOMIC DNA]</scope>
</reference>
<dbReference type="AlphaFoldDB" id="A0A2R5GZJ6"/>
<keyword evidence="4" id="KW-0472">Membrane</keyword>
<dbReference type="InterPro" id="IPR003439">
    <property type="entry name" value="ABC_transporter-like_ATP-bd"/>
</dbReference>
<dbReference type="InterPro" id="IPR017871">
    <property type="entry name" value="ABC_transporter-like_CS"/>
</dbReference>
<dbReference type="SUPFAM" id="SSF52540">
    <property type="entry name" value="P-loop containing nucleoside triphosphate hydrolases"/>
    <property type="match status" value="1"/>
</dbReference>
<keyword evidence="2" id="KW-0067">ATP-binding</keyword>
<feature type="transmembrane region" description="Helical" evidence="4">
    <location>
        <begin position="299"/>
        <end position="326"/>
    </location>
</feature>
<organism evidence="6 7">
    <name type="scientific">Hondaea fermentalgiana</name>
    <dbReference type="NCBI Taxonomy" id="2315210"/>
    <lineage>
        <taxon>Eukaryota</taxon>
        <taxon>Sar</taxon>
        <taxon>Stramenopiles</taxon>
        <taxon>Bigyra</taxon>
        <taxon>Labyrinthulomycetes</taxon>
        <taxon>Thraustochytrida</taxon>
        <taxon>Thraustochytriidae</taxon>
        <taxon>Hondaea</taxon>
    </lineage>
</organism>
<keyword evidence="1" id="KW-0547">Nucleotide-binding</keyword>
<evidence type="ECO:0000256" key="1">
    <source>
        <dbReference type="ARBA" id="ARBA00022741"/>
    </source>
</evidence>
<dbReference type="PANTHER" id="PTHR24221">
    <property type="entry name" value="ATP-BINDING CASSETTE SUB-FAMILY B"/>
    <property type="match status" value="1"/>
</dbReference>
<comment type="similarity">
    <text evidence="3">Belongs to the ABC transporter superfamily. ABCB family. Heavy Metal importer (TC 3.A.1.210) subfamily.</text>
</comment>
<dbReference type="CDD" id="cd03228">
    <property type="entry name" value="ABCC_MRP_Like"/>
    <property type="match status" value="1"/>
</dbReference>
<dbReference type="PANTHER" id="PTHR24221:SF654">
    <property type="entry name" value="ATP-BINDING CASSETTE SUB-FAMILY B MEMBER 6"/>
    <property type="match status" value="1"/>
</dbReference>
<dbReference type="InterPro" id="IPR027417">
    <property type="entry name" value="P-loop_NTPase"/>
</dbReference>
<accession>A0A2R5GZJ6</accession>
<dbReference type="InterPro" id="IPR039421">
    <property type="entry name" value="Type_1_exporter"/>
</dbReference>
<feature type="transmembrane region" description="Helical" evidence="4">
    <location>
        <begin position="206"/>
        <end position="232"/>
    </location>
</feature>
<dbReference type="SMART" id="SM00382">
    <property type="entry name" value="AAA"/>
    <property type="match status" value="1"/>
</dbReference>
<evidence type="ECO:0000313" key="7">
    <source>
        <dbReference type="Proteomes" id="UP000241890"/>
    </source>
</evidence>
<keyword evidence="4" id="KW-0812">Transmembrane</keyword>
<evidence type="ECO:0000313" key="6">
    <source>
        <dbReference type="EMBL" id="GBG33464.1"/>
    </source>
</evidence>
<dbReference type="PROSITE" id="PS00211">
    <property type="entry name" value="ABC_TRANSPORTER_1"/>
    <property type="match status" value="1"/>
</dbReference>
<dbReference type="OrthoDB" id="203818at2759"/>
<feature type="transmembrane region" description="Helical" evidence="4">
    <location>
        <begin position="63"/>
        <end position="88"/>
    </location>
</feature>
<evidence type="ECO:0000256" key="4">
    <source>
        <dbReference type="SAM" id="Phobius"/>
    </source>
</evidence>
<dbReference type="GO" id="GO:0016887">
    <property type="term" value="F:ATP hydrolysis activity"/>
    <property type="evidence" value="ECO:0007669"/>
    <property type="project" value="InterPro"/>
</dbReference>
<gene>
    <name evidence="6" type="ORF">FCC1311_096872</name>
</gene>